<dbReference type="PANTHER" id="PTHR42718">
    <property type="entry name" value="MAJOR FACILITATOR SUPERFAMILY MULTIDRUG TRANSPORTER MFSC"/>
    <property type="match status" value="1"/>
</dbReference>
<dbReference type="InterPro" id="IPR036259">
    <property type="entry name" value="MFS_trans_sf"/>
</dbReference>
<feature type="compositionally biased region" description="Basic residues" evidence="5">
    <location>
        <begin position="271"/>
        <end position="307"/>
    </location>
</feature>
<evidence type="ECO:0000313" key="9">
    <source>
        <dbReference type="Proteomes" id="UP001157017"/>
    </source>
</evidence>
<feature type="transmembrane region" description="Helical" evidence="6">
    <location>
        <begin position="122"/>
        <end position="139"/>
    </location>
</feature>
<feature type="compositionally biased region" description="Basic residues" evidence="5">
    <location>
        <begin position="316"/>
        <end position="336"/>
    </location>
</feature>
<feature type="transmembrane region" description="Helical" evidence="6">
    <location>
        <begin position="92"/>
        <end position="110"/>
    </location>
</feature>
<keyword evidence="4 6" id="KW-0472">Membrane</keyword>
<sequence>MGAAAALVYPATLALLSGAFRDPRERATAIGVWSGVSGLAVALGPVSGGLLLEHFSWSSVFVVNVPLALLALVAGRRLLVESRSAEPGRFDLAGAVLSVAGVGLLVRTLIEAPGNGWASRTTVGGLTLAVALLVAFARLEARLAHPLLDVRLFTDRRFSAASGAIALAFFALFGFIFLITQYLQVVRGYGTLRAGVATLPFAIVTGALSPVAIVLMKRLGTTRVVAAGLALMSAGFVLAATTQARLGLLGPRRRRDGADSRRARAHDRPRDGRRHGRPAARPRRGRVGRERHHPRDRRHARRRRRRLGHELGLRPAGRRRAARPAPARTRRRRRPRVAGGRPDGGAAAPGPVAAQGVRAVQEAFMSGLHAGSFVAAGATAVAAIATLLLLPARHRAPVVDSLVPPPRPVSAVQTAPQAAEAV</sequence>
<dbReference type="InterPro" id="IPR020846">
    <property type="entry name" value="MFS_dom"/>
</dbReference>
<dbReference type="Gene3D" id="1.20.1720.10">
    <property type="entry name" value="Multidrug resistance protein D"/>
    <property type="match status" value="1"/>
</dbReference>
<evidence type="ECO:0000256" key="1">
    <source>
        <dbReference type="ARBA" id="ARBA00004651"/>
    </source>
</evidence>
<feature type="transmembrane region" description="Helical" evidence="6">
    <location>
        <begin position="159"/>
        <end position="180"/>
    </location>
</feature>
<evidence type="ECO:0000313" key="8">
    <source>
        <dbReference type="EMBL" id="GMA87345.1"/>
    </source>
</evidence>
<feature type="transmembrane region" description="Helical" evidence="6">
    <location>
        <begin position="368"/>
        <end position="390"/>
    </location>
</feature>
<dbReference type="Pfam" id="PF07690">
    <property type="entry name" value="MFS_1"/>
    <property type="match status" value="1"/>
</dbReference>
<organism evidence="8 9">
    <name type="scientific">Angustibacter aerolatus</name>
    <dbReference type="NCBI Taxonomy" id="1162965"/>
    <lineage>
        <taxon>Bacteria</taxon>
        <taxon>Bacillati</taxon>
        <taxon>Actinomycetota</taxon>
        <taxon>Actinomycetes</taxon>
        <taxon>Kineosporiales</taxon>
        <taxon>Kineosporiaceae</taxon>
    </lineage>
</organism>
<keyword evidence="2 6" id="KW-0812">Transmembrane</keyword>
<feature type="compositionally biased region" description="Low complexity" evidence="5">
    <location>
        <begin position="337"/>
        <end position="351"/>
    </location>
</feature>
<feature type="transmembrane region" description="Helical" evidence="6">
    <location>
        <begin position="192"/>
        <end position="213"/>
    </location>
</feature>
<protein>
    <recommendedName>
        <fullName evidence="7">Major facilitator superfamily (MFS) profile domain-containing protein</fullName>
    </recommendedName>
</protein>
<keyword evidence="3 6" id="KW-1133">Transmembrane helix</keyword>
<proteinExistence type="predicted"/>
<evidence type="ECO:0000256" key="6">
    <source>
        <dbReference type="SAM" id="Phobius"/>
    </source>
</evidence>
<evidence type="ECO:0000259" key="7">
    <source>
        <dbReference type="PROSITE" id="PS50850"/>
    </source>
</evidence>
<dbReference type="Gene3D" id="1.20.1250.20">
    <property type="entry name" value="MFS general substrate transporter like domains"/>
    <property type="match status" value="1"/>
</dbReference>
<dbReference type="PANTHER" id="PTHR42718:SF42">
    <property type="entry name" value="EXPORT PROTEIN"/>
    <property type="match status" value="1"/>
</dbReference>
<evidence type="ECO:0000256" key="5">
    <source>
        <dbReference type="SAM" id="MobiDB-lite"/>
    </source>
</evidence>
<evidence type="ECO:0000256" key="4">
    <source>
        <dbReference type="ARBA" id="ARBA00023136"/>
    </source>
</evidence>
<dbReference type="InterPro" id="IPR011701">
    <property type="entry name" value="MFS"/>
</dbReference>
<dbReference type="EMBL" id="BSUZ01000001">
    <property type="protein sequence ID" value="GMA87345.1"/>
    <property type="molecule type" value="Genomic_DNA"/>
</dbReference>
<keyword evidence="9" id="KW-1185">Reference proteome</keyword>
<evidence type="ECO:0000256" key="3">
    <source>
        <dbReference type="ARBA" id="ARBA00022989"/>
    </source>
</evidence>
<feature type="region of interest" description="Disordered" evidence="5">
    <location>
        <begin position="249"/>
        <end position="351"/>
    </location>
</feature>
<accession>A0ABQ6JGM6</accession>
<feature type="transmembrane region" description="Helical" evidence="6">
    <location>
        <begin position="225"/>
        <end position="246"/>
    </location>
</feature>
<comment type="subcellular location">
    <subcellularLocation>
        <location evidence="1">Cell membrane</location>
        <topology evidence="1">Multi-pass membrane protein</topology>
    </subcellularLocation>
</comment>
<dbReference type="PROSITE" id="PS50850">
    <property type="entry name" value="MFS"/>
    <property type="match status" value="1"/>
</dbReference>
<evidence type="ECO:0000256" key="2">
    <source>
        <dbReference type="ARBA" id="ARBA00022692"/>
    </source>
</evidence>
<feature type="transmembrane region" description="Helical" evidence="6">
    <location>
        <begin position="59"/>
        <end position="80"/>
    </location>
</feature>
<gene>
    <name evidence="8" type="ORF">GCM10025868_25950</name>
</gene>
<reference evidence="9" key="1">
    <citation type="journal article" date="2019" name="Int. J. Syst. Evol. Microbiol.">
        <title>The Global Catalogue of Microorganisms (GCM) 10K type strain sequencing project: providing services to taxonomists for standard genome sequencing and annotation.</title>
        <authorList>
            <consortium name="The Broad Institute Genomics Platform"/>
            <consortium name="The Broad Institute Genome Sequencing Center for Infectious Disease"/>
            <person name="Wu L."/>
            <person name="Ma J."/>
        </authorList>
    </citation>
    <scope>NUCLEOTIDE SEQUENCE [LARGE SCALE GENOMIC DNA]</scope>
    <source>
        <strain evidence="9">NBRC 108730</strain>
    </source>
</reference>
<feature type="transmembrane region" description="Helical" evidence="6">
    <location>
        <begin position="31"/>
        <end position="52"/>
    </location>
</feature>
<feature type="compositionally biased region" description="Basic and acidic residues" evidence="5">
    <location>
        <begin position="256"/>
        <end position="270"/>
    </location>
</feature>
<dbReference type="Proteomes" id="UP001157017">
    <property type="component" value="Unassembled WGS sequence"/>
</dbReference>
<dbReference type="SUPFAM" id="SSF103473">
    <property type="entry name" value="MFS general substrate transporter"/>
    <property type="match status" value="1"/>
</dbReference>
<comment type="caution">
    <text evidence="8">The sequence shown here is derived from an EMBL/GenBank/DDBJ whole genome shotgun (WGS) entry which is preliminary data.</text>
</comment>
<name>A0ABQ6JGM6_9ACTN</name>
<feature type="domain" description="Major facilitator superfamily (MFS) profile" evidence="7">
    <location>
        <begin position="1"/>
        <end position="422"/>
    </location>
</feature>